<organism evidence="1 2">
    <name type="scientific">Candidatus Nitrosomarinus catalinensis</name>
    <dbReference type="NCBI Taxonomy" id="1898749"/>
    <lineage>
        <taxon>Archaea</taxon>
        <taxon>Nitrososphaerota</taxon>
        <taxon>Nitrososphaeria</taxon>
        <taxon>Nitrosopumilales</taxon>
        <taxon>Nitrosopumilaceae</taxon>
        <taxon>Candidatus Nitrosomarinus</taxon>
    </lineage>
</organism>
<protein>
    <submittedName>
        <fullName evidence="1">Uncharacterized protein</fullName>
    </submittedName>
</protein>
<accession>A0A2Z2HQ84</accession>
<keyword evidence="2" id="KW-1185">Reference proteome</keyword>
<dbReference type="Proteomes" id="UP000249949">
    <property type="component" value="Chromosome"/>
</dbReference>
<evidence type="ECO:0000313" key="2">
    <source>
        <dbReference type="Proteomes" id="UP000249949"/>
    </source>
</evidence>
<reference evidence="1 2" key="1">
    <citation type="journal article" date="2017" name="Environ. Microbiol.">
        <title>Genome and epigenome of a novel marine Thaumarchaeota strain suggest viral infection, phosphorothioation DNA modification and multiple restriction systems.</title>
        <authorList>
            <person name="Ahlgren N.A."/>
            <person name="Chen Y."/>
            <person name="Needham D.M."/>
            <person name="Parada A.E."/>
            <person name="Sachdeva R."/>
            <person name="Trinh V."/>
            <person name="Chen T."/>
            <person name="Fuhrman J.A."/>
        </authorList>
    </citation>
    <scope>NUCLEOTIDE SEQUENCE [LARGE SCALE GENOMIC DNA]</scope>
    <source>
        <strain evidence="1 2">SPOT01</strain>
    </source>
</reference>
<dbReference type="EMBL" id="CP021324">
    <property type="protein sequence ID" value="ARS64646.1"/>
    <property type="molecule type" value="Genomic_DNA"/>
</dbReference>
<name>A0A2Z2HQ84_9ARCH</name>
<evidence type="ECO:0000313" key="1">
    <source>
        <dbReference type="EMBL" id="ARS64646.1"/>
    </source>
</evidence>
<gene>
    <name evidence="1" type="ORF">NMSP_1028</name>
</gene>
<sequence>MQTNKNAKCNKCLNKFYQKDIYTIQQFQYKKEPNYQWTLKFFNKLKIGEWDSFCEKCIKQYSEQLDIAWNNQKSQVL</sequence>
<dbReference type="AlphaFoldDB" id="A0A2Z2HQ84"/>
<dbReference type="KEGG" id="nct:NMSP_1028"/>
<dbReference type="OrthoDB" id="8405at2157"/>
<proteinExistence type="predicted"/>